<accession>A0A5J4UV65</accession>
<dbReference type="Proteomes" id="UP000324800">
    <property type="component" value="Unassembled WGS sequence"/>
</dbReference>
<evidence type="ECO:0000313" key="2">
    <source>
        <dbReference type="Proteomes" id="UP000324800"/>
    </source>
</evidence>
<dbReference type="AlphaFoldDB" id="A0A5J4UV65"/>
<name>A0A5J4UV65_9EUKA</name>
<organism evidence="1 2">
    <name type="scientific">Streblomastix strix</name>
    <dbReference type="NCBI Taxonomy" id="222440"/>
    <lineage>
        <taxon>Eukaryota</taxon>
        <taxon>Metamonada</taxon>
        <taxon>Preaxostyla</taxon>
        <taxon>Oxymonadida</taxon>
        <taxon>Streblomastigidae</taxon>
        <taxon>Streblomastix</taxon>
    </lineage>
</organism>
<dbReference type="EMBL" id="SNRW01012554">
    <property type="protein sequence ID" value="KAA6373665.1"/>
    <property type="molecule type" value="Genomic_DNA"/>
</dbReference>
<reference evidence="1 2" key="1">
    <citation type="submission" date="2019-03" db="EMBL/GenBank/DDBJ databases">
        <title>Single cell metagenomics reveals metabolic interactions within the superorganism composed of flagellate Streblomastix strix and complex community of Bacteroidetes bacteria on its surface.</title>
        <authorList>
            <person name="Treitli S.C."/>
            <person name="Kolisko M."/>
            <person name="Husnik F."/>
            <person name="Keeling P."/>
            <person name="Hampl V."/>
        </authorList>
    </citation>
    <scope>NUCLEOTIDE SEQUENCE [LARGE SCALE GENOMIC DNA]</scope>
    <source>
        <strain evidence="1">ST1C</strain>
    </source>
</reference>
<comment type="caution">
    <text evidence="1">The sequence shown here is derived from an EMBL/GenBank/DDBJ whole genome shotgun (WGS) entry which is preliminary data.</text>
</comment>
<sequence length="103" mass="11268">MGFMNCFSIACGPFNQFAICKDNTKLWETSIYAREQVVICSNSLSDLGTNNSVSVSPLESIVAGKRHCGVFIDVPLRAINAAAAKTANYYRIPVDITLVEFQT</sequence>
<protein>
    <submittedName>
        <fullName evidence="1">Uncharacterized protein</fullName>
    </submittedName>
</protein>
<gene>
    <name evidence="1" type="ORF">EZS28_030809</name>
</gene>
<evidence type="ECO:0000313" key="1">
    <source>
        <dbReference type="EMBL" id="KAA6373665.1"/>
    </source>
</evidence>
<proteinExistence type="predicted"/>